<dbReference type="RefSeq" id="WP_345337569.1">
    <property type="nucleotide sequence ID" value="NZ_BAABJZ010000107.1"/>
</dbReference>
<keyword evidence="3" id="KW-1185">Reference proteome</keyword>
<gene>
    <name evidence="2" type="ORF">GCM10023333_42870</name>
</gene>
<name>A0ABP9FIE8_9GAMM</name>
<sequence>MPKPRISMLDVPFPNGMTLRQKYQRAEQRAKRCIYDDFHLMGVLAFQTGDMQLRDLLKLADETPHLRAARAGAHTGWEQPQQKKEQEQTECQKTT</sequence>
<evidence type="ECO:0000256" key="1">
    <source>
        <dbReference type="SAM" id="MobiDB-lite"/>
    </source>
</evidence>
<reference evidence="3" key="1">
    <citation type="journal article" date="2019" name="Int. J. Syst. Evol. Microbiol.">
        <title>The Global Catalogue of Microorganisms (GCM) 10K type strain sequencing project: providing services to taxonomists for standard genome sequencing and annotation.</title>
        <authorList>
            <consortium name="The Broad Institute Genomics Platform"/>
            <consortium name="The Broad Institute Genome Sequencing Center for Infectious Disease"/>
            <person name="Wu L."/>
            <person name="Ma J."/>
        </authorList>
    </citation>
    <scope>NUCLEOTIDE SEQUENCE [LARGE SCALE GENOMIC DNA]</scope>
    <source>
        <strain evidence="3">JCM 18401</strain>
    </source>
</reference>
<accession>A0ABP9FIE8</accession>
<dbReference type="EMBL" id="BAABJZ010000107">
    <property type="protein sequence ID" value="GAA4903958.1"/>
    <property type="molecule type" value="Genomic_DNA"/>
</dbReference>
<protein>
    <submittedName>
        <fullName evidence="2">Uncharacterized protein</fullName>
    </submittedName>
</protein>
<evidence type="ECO:0000313" key="2">
    <source>
        <dbReference type="EMBL" id="GAA4903958.1"/>
    </source>
</evidence>
<feature type="region of interest" description="Disordered" evidence="1">
    <location>
        <begin position="67"/>
        <end position="95"/>
    </location>
</feature>
<organism evidence="2 3">
    <name type="scientific">Ferrimonas pelagia</name>
    <dbReference type="NCBI Taxonomy" id="1177826"/>
    <lineage>
        <taxon>Bacteria</taxon>
        <taxon>Pseudomonadati</taxon>
        <taxon>Pseudomonadota</taxon>
        <taxon>Gammaproteobacteria</taxon>
        <taxon>Alteromonadales</taxon>
        <taxon>Ferrimonadaceae</taxon>
        <taxon>Ferrimonas</taxon>
    </lineage>
</organism>
<dbReference type="Proteomes" id="UP001499988">
    <property type="component" value="Unassembled WGS sequence"/>
</dbReference>
<evidence type="ECO:0000313" key="3">
    <source>
        <dbReference type="Proteomes" id="UP001499988"/>
    </source>
</evidence>
<comment type="caution">
    <text evidence="2">The sequence shown here is derived from an EMBL/GenBank/DDBJ whole genome shotgun (WGS) entry which is preliminary data.</text>
</comment>
<proteinExistence type="predicted"/>